<dbReference type="Proteomes" id="UP001439008">
    <property type="component" value="Unassembled WGS sequence"/>
</dbReference>
<dbReference type="SUPFAM" id="SSF55277">
    <property type="entry name" value="GYF domain"/>
    <property type="match status" value="1"/>
</dbReference>
<gene>
    <name evidence="3" type="ORF">MHBO_000712</name>
</gene>
<dbReference type="Gene3D" id="3.30.1490.40">
    <property type="match status" value="1"/>
</dbReference>
<comment type="caution">
    <text evidence="3">The sequence shown here is derived from an EMBL/GenBank/DDBJ whole genome shotgun (WGS) entry which is preliminary data.</text>
</comment>
<evidence type="ECO:0000256" key="1">
    <source>
        <dbReference type="SAM" id="MobiDB-lite"/>
    </source>
</evidence>
<protein>
    <recommendedName>
        <fullName evidence="2">GYF domain-containing protein</fullName>
    </recommendedName>
</protein>
<evidence type="ECO:0000313" key="4">
    <source>
        <dbReference type="Proteomes" id="UP001439008"/>
    </source>
</evidence>
<name>A0ABV2AH81_9EUKA</name>
<evidence type="ECO:0000313" key="3">
    <source>
        <dbReference type="EMBL" id="MES1918809.1"/>
    </source>
</evidence>
<evidence type="ECO:0000259" key="2">
    <source>
        <dbReference type="PROSITE" id="PS50829"/>
    </source>
</evidence>
<dbReference type="InterPro" id="IPR035445">
    <property type="entry name" value="GYF-like_dom_sf"/>
</dbReference>
<sequence length="194" mass="22456">MGESAYAPIQSRRDCDFAGQTNFVNNPNFPSTNIINAINNRKGPETNSRNSKIPDVHIDNIKRPDLQSPDYEEPKWFYVGQNGSEFGPFSSDQMRKWWFANKLSGDLIVRKERESLDMAKPIKERKCCFKHEQSYFDRLKSESSKNESEKPSEKPSRLSGRKLETRRKVVENISKLSAALDNIDSRNFNKNDNF</sequence>
<proteinExistence type="predicted"/>
<feature type="region of interest" description="Disordered" evidence="1">
    <location>
        <begin position="139"/>
        <end position="164"/>
    </location>
</feature>
<organism evidence="3 4">
    <name type="scientific">Bonamia ostreae</name>
    <dbReference type="NCBI Taxonomy" id="126728"/>
    <lineage>
        <taxon>Eukaryota</taxon>
        <taxon>Sar</taxon>
        <taxon>Rhizaria</taxon>
        <taxon>Endomyxa</taxon>
        <taxon>Ascetosporea</taxon>
        <taxon>Haplosporida</taxon>
        <taxon>Bonamia</taxon>
    </lineage>
</organism>
<keyword evidence="4" id="KW-1185">Reference proteome</keyword>
<accession>A0ABV2AH81</accession>
<dbReference type="Pfam" id="PF02213">
    <property type="entry name" value="GYF"/>
    <property type="match status" value="1"/>
</dbReference>
<dbReference type="PROSITE" id="PS50829">
    <property type="entry name" value="GYF"/>
    <property type="match status" value="1"/>
</dbReference>
<reference evidence="3 4" key="1">
    <citation type="journal article" date="2024" name="BMC Biol.">
        <title>Comparative genomics of Ascetosporea gives new insight into the evolutionary basis for animal parasitism in Rhizaria.</title>
        <authorList>
            <person name="Hiltunen Thoren M."/>
            <person name="Onut-Brannstrom I."/>
            <person name="Alfjorden A."/>
            <person name="Peckova H."/>
            <person name="Swords F."/>
            <person name="Hooper C."/>
            <person name="Holzer A.S."/>
            <person name="Bass D."/>
            <person name="Burki F."/>
        </authorList>
    </citation>
    <scope>NUCLEOTIDE SEQUENCE [LARGE SCALE GENOMIC DNA]</scope>
    <source>
        <strain evidence="3">20-A016</strain>
    </source>
</reference>
<feature type="domain" description="GYF" evidence="2">
    <location>
        <begin position="73"/>
        <end position="117"/>
    </location>
</feature>
<dbReference type="InterPro" id="IPR003169">
    <property type="entry name" value="GYF"/>
</dbReference>
<dbReference type="EMBL" id="JBDODL010000130">
    <property type="protein sequence ID" value="MES1918809.1"/>
    <property type="molecule type" value="Genomic_DNA"/>
</dbReference>